<organism evidence="2 3">
    <name type="scientific">Streptomyces virginiae</name>
    <name type="common">Streptomyces cinnamonensis</name>
    <dbReference type="NCBI Taxonomy" id="1961"/>
    <lineage>
        <taxon>Bacteria</taxon>
        <taxon>Bacillati</taxon>
        <taxon>Actinomycetota</taxon>
        <taxon>Actinomycetes</taxon>
        <taxon>Kitasatosporales</taxon>
        <taxon>Streptomycetaceae</taxon>
        <taxon>Streptomyces</taxon>
    </lineage>
</organism>
<evidence type="ECO:0000313" key="3">
    <source>
        <dbReference type="Proteomes" id="UP000660554"/>
    </source>
</evidence>
<feature type="compositionally biased region" description="Polar residues" evidence="1">
    <location>
        <begin position="19"/>
        <end position="29"/>
    </location>
</feature>
<feature type="region of interest" description="Disordered" evidence="1">
    <location>
        <begin position="94"/>
        <end position="124"/>
    </location>
</feature>
<evidence type="ECO:0000256" key="1">
    <source>
        <dbReference type="SAM" id="MobiDB-lite"/>
    </source>
</evidence>
<evidence type="ECO:0000313" key="2">
    <source>
        <dbReference type="EMBL" id="GHI14457.1"/>
    </source>
</evidence>
<protein>
    <submittedName>
        <fullName evidence="2">Uncharacterized protein</fullName>
    </submittedName>
</protein>
<name>A0ABQ3NNU8_STRVG</name>
<comment type="caution">
    <text evidence="2">The sequence shown here is derived from an EMBL/GenBank/DDBJ whole genome shotgun (WGS) entry which is preliminary data.</text>
</comment>
<sequence length="124" mass="13524">MQPTGSTRTRRAGPDVVQPGTTRGSSVNRLTGLLIGQRRTPTKISHRLFGRTYRSRLRERLTRRLPSYSGRGIAGGKFAVYVLALSIVSGGQQTDVTGTAASARPAKQGQRPPRVEPAPRASWW</sequence>
<gene>
    <name evidence="2" type="ORF">Scinn_39200</name>
</gene>
<accession>A0ABQ3NNU8</accession>
<dbReference type="Proteomes" id="UP000660554">
    <property type="component" value="Unassembled WGS sequence"/>
</dbReference>
<reference evidence="3" key="1">
    <citation type="submission" date="2020-09" db="EMBL/GenBank/DDBJ databases">
        <title>Whole genome shotgun sequence of Streptomyces cinnamonensis NBRC 15873.</title>
        <authorList>
            <person name="Komaki H."/>
            <person name="Tamura T."/>
        </authorList>
    </citation>
    <scope>NUCLEOTIDE SEQUENCE [LARGE SCALE GENOMIC DNA]</scope>
    <source>
        <strain evidence="3">NBRC 15873</strain>
    </source>
</reference>
<dbReference type="EMBL" id="BNDV01000008">
    <property type="protein sequence ID" value="GHI14457.1"/>
    <property type="molecule type" value="Genomic_DNA"/>
</dbReference>
<proteinExistence type="predicted"/>
<keyword evidence="3" id="KW-1185">Reference proteome</keyword>
<feature type="region of interest" description="Disordered" evidence="1">
    <location>
        <begin position="1"/>
        <end position="30"/>
    </location>
</feature>